<dbReference type="PANTHER" id="PTHR22803">
    <property type="entry name" value="MANNOSE, PHOSPHOLIPASE, LECTIN RECEPTOR RELATED"/>
    <property type="match status" value="1"/>
</dbReference>
<proteinExistence type="predicted"/>
<dbReference type="InterPro" id="IPR018378">
    <property type="entry name" value="C-type_lectin_CS"/>
</dbReference>
<evidence type="ECO:0000313" key="3">
    <source>
        <dbReference type="Proteomes" id="UP000887578"/>
    </source>
</evidence>
<dbReference type="InterPro" id="IPR001304">
    <property type="entry name" value="C-type_lectin-like"/>
</dbReference>
<dbReference type="InterPro" id="IPR050111">
    <property type="entry name" value="C-type_lectin/snaclec_domain"/>
</dbReference>
<dbReference type="WBParaSite" id="PDA_v2.g7500.t1">
    <property type="protein sequence ID" value="PDA_v2.g7500.t1"/>
    <property type="gene ID" value="PDA_v2.g7500"/>
</dbReference>
<reference evidence="4" key="1">
    <citation type="submission" date="2022-11" db="UniProtKB">
        <authorList>
            <consortium name="WormBaseParasite"/>
        </authorList>
    </citation>
    <scope>IDENTIFICATION</scope>
</reference>
<keyword evidence="1" id="KW-1015">Disulfide bond</keyword>
<dbReference type="SUPFAM" id="SSF56436">
    <property type="entry name" value="C-type lectin-like"/>
    <property type="match status" value="1"/>
</dbReference>
<dbReference type="AlphaFoldDB" id="A0A914R7E5"/>
<dbReference type="InterPro" id="IPR016186">
    <property type="entry name" value="C-type_lectin-like/link_sf"/>
</dbReference>
<dbReference type="Pfam" id="PF00059">
    <property type="entry name" value="Lectin_C"/>
    <property type="match status" value="1"/>
</dbReference>
<organism evidence="3 4">
    <name type="scientific">Panagrolaimus davidi</name>
    <dbReference type="NCBI Taxonomy" id="227884"/>
    <lineage>
        <taxon>Eukaryota</taxon>
        <taxon>Metazoa</taxon>
        <taxon>Ecdysozoa</taxon>
        <taxon>Nematoda</taxon>
        <taxon>Chromadorea</taxon>
        <taxon>Rhabditida</taxon>
        <taxon>Tylenchina</taxon>
        <taxon>Panagrolaimomorpha</taxon>
        <taxon>Panagrolaimoidea</taxon>
        <taxon>Panagrolaimidae</taxon>
        <taxon>Panagrolaimus</taxon>
    </lineage>
</organism>
<sequence>MTTTTTTVQGKTTSKPKACPPSWVHYDVTGFCYLVVNETLQWGDAEDWCFSHGAHLASIHSLAENSFVTNMIPFDPNEHGCNTRQFAYIGLYSVTNQQHWRWTDNTPFDFSAWAPGRPCCKQSICGIIWNGPPCGAPLETWADDVCFDLNQHFICKRPPN</sequence>
<keyword evidence="3" id="KW-1185">Reference proteome</keyword>
<evidence type="ECO:0000313" key="4">
    <source>
        <dbReference type="WBParaSite" id="PDA_v2.g7500.t1"/>
    </source>
</evidence>
<accession>A0A914R7E5</accession>
<evidence type="ECO:0000256" key="1">
    <source>
        <dbReference type="ARBA" id="ARBA00023157"/>
    </source>
</evidence>
<name>A0A914R7E5_9BILA</name>
<evidence type="ECO:0000259" key="2">
    <source>
        <dbReference type="PROSITE" id="PS50041"/>
    </source>
</evidence>
<dbReference type="Proteomes" id="UP000887578">
    <property type="component" value="Unplaced"/>
</dbReference>
<feature type="domain" description="C-type lectin" evidence="2">
    <location>
        <begin position="28"/>
        <end position="146"/>
    </location>
</feature>
<dbReference type="InterPro" id="IPR016187">
    <property type="entry name" value="CTDL_fold"/>
</dbReference>
<dbReference type="PROSITE" id="PS00615">
    <property type="entry name" value="C_TYPE_LECTIN_1"/>
    <property type="match status" value="1"/>
</dbReference>
<dbReference type="Gene3D" id="3.10.100.10">
    <property type="entry name" value="Mannose-Binding Protein A, subunit A"/>
    <property type="match status" value="1"/>
</dbReference>
<protein>
    <submittedName>
        <fullName evidence="4">C-type lectin domain-containing protein</fullName>
    </submittedName>
</protein>
<dbReference type="PROSITE" id="PS50041">
    <property type="entry name" value="C_TYPE_LECTIN_2"/>
    <property type="match status" value="1"/>
</dbReference>
<dbReference type="SMART" id="SM00034">
    <property type="entry name" value="CLECT"/>
    <property type="match status" value="1"/>
</dbReference>